<comment type="caution">
    <text evidence="1">The sequence shown here is derived from an EMBL/GenBank/DDBJ whole genome shotgun (WGS) entry which is preliminary data.</text>
</comment>
<accession>A0A2S5BAK7</accession>
<reference evidence="1 2" key="1">
    <citation type="journal article" date="2018" name="Front. Microbiol.">
        <title>Prospects for Fungal Bioremediation of Acidic Radioactive Waste Sites: Characterization and Genome Sequence of Rhodotorula taiwanensis MD1149.</title>
        <authorList>
            <person name="Tkavc R."/>
            <person name="Matrosova V.Y."/>
            <person name="Grichenko O.E."/>
            <person name="Gostincar C."/>
            <person name="Volpe R.P."/>
            <person name="Klimenkova P."/>
            <person name="Gaidamakova E.K."/>
            <person name="Zhou C.E."/>
            <person name="Stewart B.J."/>
            <person name="Lyman M.G."/>
            <person name="Malfatti S.A."/>
            <person name="Rubinfeld B."/>
            <person name="Courtot M."/>
            <person name="Singh J."/>
            <person name="Dalgard C.L."/>
            <person name="Hamilton T."/>
            <person name="Frey K.G."/>
            <person name="Gunde-Cimerman N."/>
            <person name="Dugan L."/>
            <person name="Daly M.J."/>
        </authorList>
    </citation>
    <scope>NUCLEOTIDE SEQUENCE [LARGE SCALE GENOMIC DNA]</scope>
    <source>
        <strain evidence="1 2">MD1149</strain>
    </source>
</reference>
<dbReference type="AlphaFoldDB" id="A0A2S5BAK7"/>
<organism evidence="1 2">
    <name type="scientific">Rhodotorula taiwanensis</name>
    <dbReference type="NCBI Taxonomy" id="741276"/>
    <lineage>
        <taxon>Eukaryota</taxon>
        <taxon>Fungi</taxon>
        <taxon>Dikarya</taxon>
        <taxon>Basidiomycota</taxon>
        <taxon>Pucciniomycotina</taxon>
        <taxon>Microbotryomycetes</taxon>
        <taxon>Sporidiobolales</taxon>
        <taxon>Sporidiobolaceae</taxon>
        <taxon>Rhodotorula</taxon>
    </lineage>
</organism>
<dbReference type="Gene3D" id="3.80.10.10">
    <property type="entry name" value="Ribonuclease Inhibitor"/>
    <property type="match status" value="1"/>
</dbReference>
<gene>
    <name evidence="1" type="ORF">BMF94_3351</name>
</gene>
<dbReference type="SUPFAM" id="SSF52047">
    <property type="entry name" value="RNI-like"/>
    <property type="match status" value="1"/>
</dbReference>
<dbReference type="EMBL" id="PJQD01000035">
    <property type="protein sequence ID" value="POY73810.1"/>
    <property type="molecule type" value="Genomic_DNA"/>
</dbReference>
<protein>
    <recommendedName>
        <fullName evidence="3">F-box domain-containing protein</fullName>
    </recommendedName>
</protein>
<sequence>MSSDVQPSVSRMPRQADLNCLPTEIKTHIARLCAQQDDRLREQCDELSRRYEPSRASIRGSIMRPSSIGCLFRASKEWSTIAAPFRFTVLSMRLLRREDFYHETFHTLNFEARSYEHRTSMDILVKLAGVLPLLPNLRTVKLVDFNAIFSHAESAEIPAFSKVCKLMGQATTLTLGTESSAISSEAVCSDLQEIGHFPNLTSLHLNVQSRVLPDMAEALKCMSNLLSLDLVLRGEDETADEACEIAAACLRDEYGFAPNEINPALRHLSFDFYDSSTSVIDLVSTFRASLVHLDLCARKNVLDPDDTGTLADDFPELETLTVRGDVRAFTSLLKSLEPDDFPRLGEIRYLPPKYPQVGGPSAAPVRVAPDFN</sequence>
<evidence type="ECO:0000313" key="2">
    <source>
        <dbReference type="Proteomes" id="UP000237144"/>
    </source>
</evidence>
<evidence type="ECO:0008006" key="3">
    <source>
        <dbReference type="Google" id="ProtNLM"/>
    </source>
</evidence>
<name>A0A2S5BAK7_9BASI</name>
<dbReference type="InterPro" id="IPR032675">
    <property type="entry name" value="LRR_dom_sf"/>
</dbReference>
<evidence type="ECO:0000313" key="1">
    <source>
        <dbReference type="EMBL" id="POY73810.1"/>
    </source>
</evidence>
<proteinExistence type="predicted"/>
<dbReference type="Proteomes" id="UP000237144">
    <property type="component" value="Unassembled WGS sequence"/>
</dbReference>
<dbReference type="OrthoDB" id="2531353at2759"/>
<keyword evidence="2" id="KW-1185">Reference proteome</keyword>